<organism evidence="2 3">
    <name type="scientific">Sphingomonas anseongensis</name>
    <dbReference type="NCBI Taxonomy" id="2908207"/>
    <lineage>
        <taxon>Bacteria</taxon>
        <taxon>Pseudomonadati</taxon>
        <taxon>Pseudomonadota</taxon>
        <taxon>Alphaproteobacteria</taxon>
        <taxon>Sphingomonadales</taxon>
        <taxon>Sphingomonadaceae</taxon>
        <taxon>Sphingomonas</taxon>
    </lineage>
</organism>
<protein>
    <recommendedName>
        <fullName evidence="4">Regulator RcnB of Ni and Co efflux</fullName>
    </recommendedName>
</protein>
<evidence type="ECO:0000313" key="2">
    <source>
        <dbReference type="EMBL" id="MCL6678807.1"/>
    </source>
</evidence>
<accession>A0ABT0REV4</accession>
<feature type="chain" id="PRO_5045405419" description="Regulator RcnB of Ni and Co efflux" evidence="1">
    <location>
        <begin position="22"/>
        <end position="134"/>
    </location>
</feature>
<dbReference type="Proteomes" id="UP001165343">
    <property type="component" value="Unassembled WGS sequence"/>
</dbReference>
<evidence type="ECO:0000256" key="1">
    <source>
        <dbReference type="SAM" id="SignalP"/>
    </source>
</evidence>
<dbReference type="RefSeq" id="WP_249867742.1">
    <property type="nucleotide sequence ID" value="NZ_JAMGBC010000001.1"/>
</dbReference>
<feature type="signal peptide" evidence="1">
    <location>
        <begin position="1"/>
        <end position="21"/>
    </location>
</feature>
<sequence>MKKLILLAGAATFAFAGPALAKPGNVHGNGNVHAHGVQGPVGYGVGGCPPGLAKKAVPCVPPGQAKKMFGVGQRVPLGYNGLLGYNNVPYELRNYYGQQLDPRARYIYDNNYLYRVDPRTMLVQQVLNALIRPY</sequence>
<gene>
    <name evidence="2" type="ORF">LZ519_05680</name>
</gene>
<keyword evidence="1" id="KW-0732">Signal</keyword>
<comment type="caution">
    <text evidence="2">The sequence shown here is derived from an EMBL/GenBank/DDBJ whole genome shotgun (WGS) entry which is preliminary data.</text>
</comment>
<keyword evidence="3" id="KW-1185">Reference proteome</keyword>
<evidence type="ECO:0008006" key="4">
    <source>
        <dbReference type="Google" id="ProtNLM"/>
    </source>
</evidence>
<dbReference type="EMBL" id="JAMGBC010000001">
    <property type="protein sequence ID" value="MCL6678807.1"/>
    <property type="molecule type" value="Genomic_DNA"/>
</dbReference>
<proteinExistence type="predicted"/>
<name>A0ABT0REV4_9SPHN</name>
<evidence type="ECO:0000313" key="3">
    <source>
        <dbReference type="Proteomes" id="UP001165343"/>
    </source>
</evidence>
<reference evidence="2" key="1">
    <citation type="submission" date="2022-05" db="EMBL/GenBank/DDBJ databases">
        <authorList>
            <person name="Jo J.-H."/>
            <person name="Im W.-T."/>
        </authorList>
    </citation>
    <scope>NUCLEOTIDE SEQUENCE</scope>
    <source>
        <strain evidence="2">RG327</strain>
    </source>
</reference>